<gene>
    <name evidence="4" type="ORF">IAC96_02200</name>
</gene>
<protein>
    <submittedName>
        <fullName evidence="4">DUF4340 domain-containing protein</fullName>
    </submittedName>
</protein>
<feature type="compositionally biased region" description="Low complexity" evidence="1">
    <location>
        <begin position="222"/>
        <end position="238"/>
    </location>
</feature>
<reference evidence="4" key="1">
    <citation type="submission" date="2020-10" db="EMBL/GenBank/DDBJ databases">
        <authorList>
            <person name="Gilroy R."/>
        </authorList>
    </citation>
    <scope>NUCLEOTIDE SEQUENCE</scope>
    <source>
        <strain evidence="4">ChiW13-3771</strain>
    </source>
</reference>
<proteinExistence type="predicted"/>
<feature type="domain" description="DUF4340" evidence="3">
    <location>
        <begin position="78"/>
        <end position="235"/>
    </location>
</feature>
<dbReference type="AlphaFoldDB" id="A0A9D1ECC3"/>
<feature type="transmembrane region" description="Helical" evidence="2">
    <location>
        <begin position="7"/>
        <end position="25"/>
    </location>
</feature>
<dbReference type="Pfam" id="PF14238">
    <property type="entry name" value="DUF4340"/>
    <property type="match status" value="1"/>
</dbReference>
<feature type="region of interest" description="Disordered" evidence="1">
    <location>
        <begin position="216"/>
        <end position="253"/>
    </location>
</feature>
<feature type="compositionally biased region" description="Polar residues" evidence="1">
    <location>
        <begin position="244"/>
        <end position="253"/>
    </location>
</feature>
<evidence type="ECO:0000256" key="1">
    <source>
        <dbReference type="SAM" id="MobiDB-lite"/>
    </source>
</evidence>
<dbReference type="EMBL" id="DVHN01000023">
    <property type="protein sequence ID" value="HIR87741.1"/>
    <property type="molecule type" value="Genomic_DNA"/>
</dbReference>
<accession>A0A9D1ECC3</accession>
<evidence type="ECO:0000256" key="2">
    <source>
        <dbReference type="SAM" id="Phobius"/>
    </source>
</evidence>
<reference evidence="4" key="2">
    <citation type="journal article" date="2021" name="PeerJ">
        <title>Extensive microbial diversity within the chicken gut microbiome revealed by metagenomics and culture.</title>
        <authorList>
            <person name="Gilroy R."/>
            <person name="Ravi A."/>
            <person name="Getino M."/>
            <person name="Pursley I."/>
            <person name="Horton D.L."/>
            <person name="Alikhan N.F."/>
            <person name="Baker D."/>
            <person name="Gharbi K."/>
            <person name="Hall N."/>
            <person name="Watson M."/>
            <person name="Adriaenssens E.M."/>
            <person name="Foster-Nyarko E."/>
            <person name="Jarju S."/>
            <person name="Secka A."/>
            <person name="Antonio M."/>
            <person name="Oren A."/>
            <person name="Chaudhuri R.R."/>
            <person name="La Ragione R."/>
            <person name="Hildebrand F."/>
            <person name="Pallen M.J."/>
        </authorList>
    </citation>
    <scope>NUCLEOTIDE SEQUENCE</scope>
    <source>
        <strain evidence="4">ChiW13-3771</strain>
    </source>
</reference>
<feature type="region of interest" description="Disordered" evidence="1">
    <location>
        <begin position="361"/>
        <end position="382"/>
    </location>
</feature>
<evidence type="ECO:0000259" key="3">
    <source>
        <dbReference type="Pfam" id="PF14238"/>
    </source>
</evidence>
<sequence length="382" mass="42053">MKKKNTILMILVVVLVVLCAGYVGIVKYKEVQDQKQQDASEAEEEANKIVLNQMDSITRISFNTTDGELAFTYHDDSWHYEADEAFPLDVSKINLIQNNLNPLEATRKLEEKEDLSNYGLTQPAKTVTVTDASGNQKVLNIGSMNEYSGDYYASIAGDDNVYTIGTELVNSLDVTLDDLLKLDTIPYLTESDITQIEYKTAAESVVYKKEERVKAAEETEQETQSSAAEETSASAASEAETETVWTETRNGTTVDLNDSSKITDAISNISQLSVNSCEAYNVSAEQLAAYGLDAANSKDIIITYNDTTSETQEQKTFTLHIGNLSTQQTSYYCVRIDESTQVDRIVEFNIDDIISSLQQVGEPVQETEAESSDAAVESAAGN</sequence>
<organism evidence="4 5">
    <name type="scientific">Candidatus Fimimorpha faecalis</name>
    <dbReference type="NCBI Taxonomy" id="2840824"/>
    <lineage>
        <taxon>Bacteria</taxon>
        <taxon>Bacillati</taxon>
        <taxon>Bacillota</taxon>
        <taxon>Clostridia</taxon>
        <taxon>Eubacteriales</taxon>
        <taxon>Candidatus Fimimorpha</taxon>
    </lineage>
</organism>
<evidence type="ECO:0000313" key="5">
    <source>
        <dbReference type="Proteomes" id="UP000824201"/>
    </source>
</evidence>
<dbReference type="Proteomes" id="UP000824201">
    <property type="component" value="Unassembled WGS sequence"/>
</dbReference>
<evidence type="ECO:0000313" key="4">
    <source>
        <dbReference type="EMBL" id="HIR87741.1"/>
    </source>
</evidence>
<keyword evidence="2" id="KW-1133">Transmembrane helix</keyword>
<name>A0A9D1ECC3_9FIRM</name>
<dbReference type="InterPro" id="IPR025641">
    <property type="entry name" value="DUF4340"/>
</dbReference>
<keyword evidence="2" id="KW-0812">Transmembrane</keyword>
<keyword evidence="2" id="KW-0472">Membrane</keyword>
<feature type="compositionally biased region" description="Low complexity" evidence="1">
    <location>
        <begin position="372"/>
        <end position="382"/>
    </location>
</feature>
<comment type="caution">
    <text evidence="4">The sequence shown here is derived from an EMBL/GenBank/DDBJ whole genome shotgun (WGS) entry which is preliminary data.</text>
</comment>